<name>A0AAD7JX72_9AGAR</name>
<dbReference type="AlphaFoldDB" id="A0AAD7JX72"/>
<gene>
    <name evidence="2" type="ORF">B0H16DRAFT_1408536</name>
</gene>
<sequence length="158" mass="17200">MRQNNLLVLFFVLFFTLASHVAAQVTLDSSKCYTLSTNGTSYLDSTDSVLAIQIHANRTALEEGTDKGVRFHFPLGENGWVACEAHDEHYVGTAIPNNGKWDTEDSLGATVALATIHISASGQQVFLNAGPRHHMSSTAGVSTTEFDWDIQEINCLLS</sequence>
<evidence type="ECO:0008006" key="4">
    <source>
        <dbReference type="Google" id="ProtNLM"/>
    </source>
</evidence>
<proteinExistence type="predicted"/>
<reference evidence="2" key="1">
    <citation type="submission" date="2023-03" db="EMBL/GenBank/DDBJ databases">
        <title>Massive genome expansion in bonnet fungi (Mycena s.s.) driven by repeated elements and novel gene families across ecological guilds.</title>
        <authorList>
            <consortium name="Lawrence Berkeley National Laboratory"/>
            <person name="Harder C.B."/>
            <person name="Miyauchi S."/>
            <person name="Viragh M."/>
            <person name="Kuo A."/>
            <person name="Thoen E."/>
            <person name="Andreopoulos B."/>
            <person name="Lu D."/>
            <person name="Skrede I."/>
            <person name="Drula E."/>
            <person name="Henrissat B."/>
            <person name="Morin E."/>
            <person name="Kohler A."/>
            <person name="Barry K."/>
            <person name="LaButti K."/>
            <person name="Morin E."/>
            <person name="Salamov A."/>
            <person name="Lipzen A."/>
            <person name="Mereny Z."/>
            <person name="Hegedus B."/>
            <person name="Baldrian P."/>
            <person name="Stursova M."/>
            <person name="Weitz H."/>
            <person name="Taylor A."/>
            <person name="Grigoriev I.V."/>
            <person name="Nagy L.G."/>
            <person name="Martin F."/>
            <person name="Kauserud H."/>
        </authorList>
    </citation>
    <scope>NUCLEOTIDE SEQUENCE</scope>
    <source>
        <strain evidence="2">CBHHK182m</strain>
    </source>
</reference>
<keyword evidence="1" id="KW-0732">Signal</keyword>
<keyword evidence="3" id="KW-1185">Reference proteome</keyword>
<protein>
    <recommendedName>
        <fullName evidence="4">DOMON domain-containing protein</fullName>
    </recommendedName>
</protein>
<dbReference type="EMBL" id="JARKIB010000012">
    <property type="protein sequence ID" value="KAJ7773801.1"/>
    <property type="molecule type" value="Genomic_DNA"/>
</dbReference>
<feature type="signal peptide" evidence="1">
    <location>
        <begin position="1"/>
        <end position="23"/>
    </location>
</feature>
<dbReference type="Proteomes" id="UP001215598">
    <property type="component" value="Unassembled WGS sequence"/>
</dbReference>
<feature type="chain" id="PRO_5041995897" description="DOMON domain-containing protein" evidence="1">
    <location>
        <begin position="24"/>
        <end position="158"/>
    </location>
</feature>
<evidence type="ECO:0000313" key="2">
    <source>
        <dbReference type="EMBL" id="KAJ7773801.1"/>
    </source>
</evidence>
<organism evidence="2 3">
    <name type="scientific">Mycena metata</name>
    <dbReference type="NCBI Taxonomy" id="1033252"/>
    <lineage>
        <taxon>Eukaryota</taxon>
        <taxon>Fungi</taxon>
        <taxon>Dikarya</taxon>
        <taxon>Basidiomycota</taxon>
        <taxon>Agaricomycotina</taxon>
        <taxon>Agaricomycetes</taxon>
        <taxon>Agaricomycetidae</taxon>
        <taxon>Agaricales</taxon>
        <taxon>Marasmiineae</taxon>
        <taxon>Mycenaceae</taxon>
        <taxon>Mycena</taxon>
    </lineage>
</organism>
<comment type="caution">
    <text evidence="2">The sequence shown here is derived from an EMBL/GenBank/DDBJ whole genome shotgun (WGS) entry which is preliminary data.</text>
</comment>
<evidence type="ECO:0000256" key="1">
    <source>
        <dbReference type="SAM" id="SignalP"/>
    </source>
</evidence>
<evidence type="ECO:0000313" key="3">
    <source>
        <dbReference type="Proteomes" id="UP001215598"/>
    </source>
</evidence>
<accession>A0AAD7JX72</accession>